<dbReference type="AlphaFoldDB" id="A0A1T4Y309"/>
<dbReference type="PANTHER" id="PTHR32322">
    <property type="entry name" value="INNER MEMBRANE TRANSPORTER"/>
    <property type="match status" value="1"/>
</dbReference>
<keyword evidence="5 7" id="KW-0472">Membrane</keyword>
<feature type="transmembrane region" description="Helical" evidence="7">
    <location>
        <begin position="15"/>
        <end position="32"/>
    </location>
</feature>
<evidence type="ECO:0000256" key="7">
    <source>
        <dbReference type="SAM" id="Phobius"/>
    </source>
</evidence>
<evidence type="ECO:0000256" key="6">
    <source>
        <dbReference type="SAM" id="MobiDB-lite"/>
    </source>
</evidence>
<gene>
    <name evidence="9" type="ORF">SAMN06295879_2160</name>
</gene>
<dbReference type="Proteomes" id="UP000189735">
    <property type="component" value="Unassembled WGS sequence"/>
</dbReference>
<evidence type="ECO:0000256" key="3">
    <source>
        <dbReference type="ARBA" id="ARBA00022692"/>
    </source>
</evidence>
<dbReference type="InterPro" id="IPR000620">
    <property type="entry name" value="EamA_dom"/>
</dbReference>
<keyword evidence="4 7" id="KW-1133">Transmembrane helix</keyword>
<dbReference type="EMBL" id="FUYG01000005">
    <property type="protein sequence ID" value="SKA96130.1"/>
    <property type="molecule type" value="Genomic_DNA"/>
</dbReference>
<feature type="domain" description="EamA" evidence="8">
    <location>
        <begin position="19"/>
        <end position="147"/>
    </location>
</feature>
<reference evidence="10" key="1">
    <citation type="submission" date="2017-02" db="EMBL/GenBank/DDBJ databases">
        <authorList>
            <person name="Varghese N."/>
            <person name="Submissions S."/>
        </authorList>
    </citation>
    <scope>NUCLEOTIDE SEQUENCE [LARGE SCALE GENOMIC DNA]</scope>
    <source>
        <strain evidence="10">VKM Ac-2052</strain>
    </source>
</reference>
<proteinExistence type="inferred from homology"/>
<sequence length="260" mass="28405">MTDVSRSSTGPHRTLIQYVMLALVWGSSFFFVDIGLRDLMPTQVVFARLTIGAIVLGVVCLVSRQRLPRGVSTWAHLFVVAMLLCVVPFLLFAWAQQNIPSSIASILNATTPLMTMIVALLALPSERPDRWKVGGLGVGFIGILFVLDPFSAFDGDAGPRGYLACLGATLSYGIAFVYLRRFVSPRGIADCSRHRNCTRRLGPSRGSCVVPADRRHRRDRWHPDQSATPTPASPPQGGWPVSRACRPEQRAPAGRVGQPL</sequence>
<evidence type="ECO:0000259" key="8">
    <source>
        <dbReference type="Pfam" id="PF00892"/>
    </source>
</evidence>
<accession>A0A1T4Y309</accession>
<evidence type="ECO:0000256" key="2">
    <source>
        <dbReference type="ARBA" id="ARBA00007362"/>
    </source>
</evidence>
<evidence type="ECO:0000313" key="10">
    <source>
        <dbReference type="Proteomes" id="UP000189735"/>
    </source>
</evidence>
<dbReference type="InterPro" id="IPR037185">
    <property type="entry name" value="EmrE-like"/>
</dbReference>
<protein>
    <submittedName>
        <fullName evidence="9">EamA-like transporter family protein</fullName>
    </submittedName>
</protein>
<name>A0A1T4Y309_9MICO</name>
<comment type="subcellular location">
    <subcellularLocation>
        <location evidence="1">Membrane</location>
        <topology evidence="1">Multi-pass membrane protein</topology>
    </subcellularLocation>
</comment>
<dbReference type="InterPro" id="IPR050638">
    <property type="entry name" value="AA-Vitamin_Transporters"/>
</dbReference>
<organism evidence="9 10">
    <name type="scientific">Agreia bicolorata</name>
    <dbReference type="NCBI Taxonomy" id="110935"/>
    <lineage>
        <taxon>Bacteria</taxon>
        <taxon>Bacillati</taxon>
        <taxon>Actinomycetota</taxon>
        <taxon>Actinomycetes</taxon>
        <taxon>Micrococcales</taxon>
        <taxon>Microbacteriaceae</taxon>
        <taxon>Agreia</taxon>
    </lineage>
</organism>
<feature type="region of interest" description="Disordered" evidence="6">
    <location>
        <begin position="204"/>
        <end position="260"/>
    </location>
</feature>
<evidence type="ECO:0000313" key="9">
    <source>
        <dbReference type="EMBL" id="SKA96130.1"/>
    </source>
</evidence>
<evidence type="ECO:0000256" key="1">
    <source>
        <dbReference type="ARBA" id="ARBA00004141"/>
    </source>
</evidence>
<feature type="transmembrane region" description="Helical" evidence="7">
    <location>
        <begin position="159"/>
        <end position="179"/>
    </location>
</feature>
<dbReference type="Pfam" id="PF00892">
    <property type="entry name" value="EamA"/>
    <property type="match status" value="1"/>
</dbReference>
<feature type="transmembrane region" description="Helical" evidence="7">
    <location>
        <begin position="74"/>
        <end position="95"/>
    </location>
</feature>
<dbReference type="SUPFAM" id="SSF103481">
    <property type="entry name" value="Multidrug resistance efflux transporter EmrE"/>
    <property type="match status" value="1"/>
</dbReference>
<comment type="similarity">
    <text evidence="2">Belongs to the EamA transporter family.</text>
</comment>
<dbReference type="PANTHER" id="PTHR32322:SF9">
    <property type="entry name" value="AMINO-ACID METABOLITE EFFLUX PUMP-RELATED"/>
    <property type="match status" value="1"/>
</dbReference>
<feature type="transmembrane region" description="Helical" evidence="7">
    <location>
        <begin position="135"/>
        <end position="153"/>
    </location>
</feature>
<evidence type="ECO:0000256" key="5">
    <source>
        <dbReference type="ARBA" id="ARBA00023136"/>
    </source>
</evidence>
<evidence type="ECO:0000256" key="4">
    <source>
        <dbReference type="ARBA" id="ARBA00022989"/>
    </source>
</evidence>
<dbReference type="GO" id="GO:0016020">
    <property type="term" value="C:membrane"/>
    <property type="evidence" value="ECO:0007669"/>
    <property type="project" value="UniProtKB-SubCell"/>
</dbReference>
<feature type="transmembrane region" description="Helical" evidence="7">
    <location>
        <begin position="101"/>
        <end position="123"/>
    </location>
</feature>
<feature type="transmembrane region" description="Helical" evidence="7">
    <location>
        <begin position="44"/>
        <end position="62"/>
    </location>
</feature>
<keyword evidence="3 7" id="KW-0812">Transmembrane</keyword>